<dbReference type="GO" id="GO:0005634">
    <property type="term" value="C:nucleus"/>
    <property type="evidence" value="ECO:0007669"/>
    <property type="project" value="UniProtKB-SubCell"/>
</dbReference>
<dbReference type="FunFam" id="3.30.160.60:FF:000608">
    <property type="entry name" value="zinc finger protein 286A isoform X1"/>
    <property type="match status" value="1"/>
</dbReference>
<evidence type="ECO:0000313" key="14">
    <source>
        <dbReference type="EMBL" id="CAG5122207.1"/>
    </source>
</evidence>
<feature type="domain" description="C2H2-type" evidence="13">
    <location>
        <begin position="464"/>
        <end position="492"/>
    </location>
</feature>
<feature type="domain" description="C2H2-type" evidence="13">
    <location>
        <begin position="835"/>
        <end position="862"/>
    </location>
</feature>
<feature type="domain" description="C2H2-type" evidence="13">
    <location>
        <begin position="891"/>
        <end position="919"/>
    </location>
</feature>
<evidence type="ECO:0000256" key="10">
    <source>
        <dbReference type="ARBA" id="ARBA00023242"/>
    </source>
</evidence>
<keyword evidence="3" id="KW-0479">Metal-binding</keyword>
<organism evidence="14 15">
    <name type="scientific">Candidula unifasciata</name>
    <dbReference type="NCBI Taxonomy" id="100452"/>
    <lineage>
        <taxon>Eukaryota</taxon>
        <taxon>Metazoa</taxon>
        <taxon>Spiralia</taxon>
        <taxon>Lophotrochozoa</taxon>
        <taxon>Mollusca</taxon>
        <taxon>Gastropoda</taxon>
        <taxon>Heterobranchia</taxon>
        <taxon>Euthyneura</taxon>
        <taxon>Panpulmonata</taxon>
        <taxon>Eupulmonata</taxon>
        <taxon>Stylommatophora</taxon>
        <taxon>Helicina</taxon>
        <taxon>Helicoidea</taxon>
        <taxon>Geomitridae</taxon>
        <taxon>Candidula</taxon>
    </lineage>
</organism>
<evidence type="ECO:0000256" key="6">
    <source>
        <dbReference type="ARBA" id="ARBA00022833"/>
    </source>
</evidence>
<feature type="domain" description="C2H2-type" evidence="13">
    <location>
        <begin position="548"/>
        <end position="575"/>
    </location>
</feature>
<dbReference type="PROSITE" id="PS00028">
    <property type="entry name" value="ZINC_FINGER_C2H2_1"/>
    <property type="match status" value="10"/>
</dbReference>
<feature type="domain" description="C2H2-type" evidence="13">
    <location>
        <begin position="863"/>
        <end position="890"/>
    </location>
</feature>
<feature type="region of interest" description="Disordered" evidence="12">
    <location>
        <begin position="1"/>
        <end position="26"/>
    </location>
</feature>
<feature type="domain" description="C2H2-type" evidence="13">
    <location>
        <begin position="948"/>
        <end position="971"/>
    </location>
</feature>
<evidence type="ECO:0000256" key="2">
    <source>
        <dbReference type="ARBA" id="ARBA00006991"/>
    </source>
</evidence>
<reference evidence="14" key="1">
    <citation type="submission" date="2021-04" db="EMBL/GenBank/DDBJ databases">
        <authorList>
            <consortium name="Molecular Ecology Group"/>
        </authorList>
    </citation>
    <scope>NUCLEOTIDE SEQUENCE</scope>
</reference>
<feature type="compositionally biased region" description="Acidic residues" evidence="12">
    <location>
        <begin position="359"/>
        <end position="382"/>
    </location>
</feature>
<feature type="compositionally biased region" description="Polar residues" evidence="12">
    <location>
        <begin position="1"/>
        <end position="17"/>
    </location>
</feature>
<comment type="similarity">
    <text evidence="2">Belongs to the krueppel C2H2-type zinc-finger protein family.</text>
</comment>
<dbReference type="GO" id="GO:0000978">
    <property type="term" value="F:RNA polymerase II cis-regulatory region sequence-specific DNA binding"/>
    <property type="evidence" value="ECO:0007669"/>
    <property type="project" value="TreeGrafter"/>
</dbReference>
<feature type="region of interest" description="Disordered" evidence="12">
    <location>
        <begin position="72"/>
        <end position="93"/>
    </location>
</feature>
<evidence type="ECO:0000259" key="13">
    <source>
        <dbReference type="PROSITE" id="PS50157"/>
    </source>
</evidence>
<comment type="subcellular location">
    <subcellularLocation>
        <location evidence="1">Nucleus</location>
    </subcellularLocation>
</comment>
<dbReference type="SUPFAM" id="SSF57667">
    <property type="entry name" value="beta-beta-alpha zinc fingers"/>
    <property type="match status" value="6"/>
</dbReference>
<evidence type="ECO:0000256" key="7">
    <source>
        <dbReference type="ARBA" id="ARBA00023015"/>
    </source>
</evidence>
<gene>
    <name evidence="14" type="ORF">CUNI_LOCUS7765</name>
</gene>
<comment type="caution">
    <text evidence="14">The sequence shown here is derived from an EMBL/GenBank/DDBJ whole genome shotgun (WGS) entry which is preliminary data.</text>
</comment>
<feature type="domain" description="C2H2-type" evidence="13">
    <location>
        <begin position="806"/>
        <end position="834"/>
    </location>
</feature>
<feature type="region of interest" description="Disordered" evidence="12">
    <location>
        <begin position="358"/>
        <end position="382"/>
    </location>
</feature>
<dbReference type="InterPro" id="IPR036236">
    <property type="entry name" value="Znf_C2H2_sf"/>
</dbReference>
<keyword evidence="5 11" id="KW-0863">Zinc-finger</keyword>
<evidence type="ECO:0000256" key="3">
    <source>
        <dbReference type="ARBA" id="ARBA00022723"/>
    </source>
</evidence>
<feature type="compositionally biased region" description="Polar residues" evidence="12">
    <location>
        <begin position="72"/>
        <end position="90"/>
    </location>
</feature>
<dbReference type="FunFam" id="3.30.160.60:FF:000065">
    <property type="entry name" value="B-cell CLL/lymphoma 6, member B"/>
    <property type="match status" value="1"/>
</dbReference>
<evidence type="ECO:0000256" key="1">
    <source>
        <dbReference type="ARBA" id="ARBA00004123"/>
    </source>
</evidence>
<dbReference type="FunFam" id="3.30.160.60:FF:000100">
    <property type="entry name" value="Zinc finger 45-like"/>
    <property type="match status" value="1"/>
</dbReference>
<dbReference type="GO" id="GO:0001228">
    <property type="term" value="F:DNA-binding transcription activator activity, RNA polymerase II-specific"/>
    <property type="evidence" value="ECO:0007669"/>
    <property type="project" value="TreeGrafter"/>
</dbReference>
<evidence type="ECO:0000313" key="15">
    <source>
        <dbReference type="Proteomes" id="UP000678393"/>
    </source>
</evidence>
<dbReference type="EMBL" id="CAJHNH020001238">
    <property type="protein sequence ID" value="CAG5122207.1"/>
    <property type="molecule type" value="Genomic_DNA"/>
</dbReference>
<dbReference type="GO" id="GO:0008270">
    <property type="term" value="F:zinc ion binding"/>
    <property type="evidence" value="ECO:0007669"/>
    <property type="project" value="UniProtKB-KW"/>
</dbReference>
<feature type="region of interest" description="Disordered" evidence="12">
    <location>
        <begin position="619"/>
        <end position="655"/>
    </location>
</feature>
<dbReference type="OrthoDB" id="6077919at2759"/>
<evidence type="ECO:0000256" key="12">
    <source>
        <dbReference type="SAM" id="MobiDB-lite"/>
    </source>
</evidence>
<dbReference type="Pfam" id="PF13912">
    <property type="entry name" value="zf-C2H2_6"/>
    <property type="match status" value="2"/>
</dbReference>
<dbReference type="FunFam" id="3.30.160.60:FF:000287">
    <property type="entry name" value="PR domain zinc finger protein 10"/>
    <property type="match status" value="1"/>
</dbReference>
<dbReference type="Pfam" id="PF00096">
    <property type="entry name" value="zf-C2H2"/>
    <property type="match status" value="6"/>
</dbReference>
<keyword evidence="7" id="KW-0805">Transcription regulation</keyword>
<evidence type="ECO:0000256" key="11">
    <source>
        <dbReference type="PROSITE-ProRule" id="PRU00042"/>
    </source>
</evidence>
<dbReference type="FunFam" id="3.30.160.60:FF:000110">
    <property type="entry name" value="Zinc finger protein-like"/>
    <property type="match status" value="1"/>
</dbReference>
<dbReference type="Proteomes" id="UP000678393">
    <property type="component" value="Unassembled WGS sequence"/>
</dbReference>
<name>A0A8S3YYG8_9EUPU</name>
<accession>A0A8S3YYG8</accession>
<keyword evidence="9" id="KW-0804">Transcription</keyword>
<sequence length="978" mass="108561">MATLECNNGQDGFSPTENGEVLQGGKSANIDYSEDLWLANSEDSTGPYAQQPSKVLTQEVSYAYSCRSEVGYSNSSATHDSTGSSGSTVEVKSELPENHANSELGHVWSEHSPDNHATTLQPATSYMNGLVEPNGLDFNSSGDEKDFAQLVPAGSYEENSSVTAVENQDKTFTSLMPAAAMDMHENLQAEFGTQRQMGYYGSTDQMNDCERAAGGGEAVVVSYDQSLQMAAVNGEREKSGEEGSNAVYISLDGLTASGHSMSPSGNFAMIRMGNNESYTSNLLGEGYQHISTLPFVQNGTYSTLASFHPSAVSSINGEENHQQVAQHSNYGSEQTSFSCDSTALAACTMLTPTVNTVEYQDDEDDDDDDEQEDDPSQDMEDDSMECSELTCPVCSEAFVDQATLEDHMANHPTMKSFVCNSCGKDFATRRYLRYHRKNHCKRAGSYEGQNTGDENDPSKETKRFACNVCHRPFRVLKCMKVHKKKKHGIQKEYTCPSCAVTFTSLQDLTDHSCGSKSVPSTPQIVQYTPPPLVVPSQKRKKKLKNAKPACDICGKTFSDRISVDIHRVKHIEEEFYPCDMCEEHENLEESHLAVYFRIRFFTDDNQHILEDQKAAVACHDQSRSDEGSSISATPVHPGSATPQSTPATPLYHPTTPMHLQDTPMNHLDVSMQHLDTSTNHPMTPRSSGNYIRALDCPEDEQVQLVEDVPGDAEVMNQANFTHTSTEVEMAEGRATFSLSGFSSVQNNCLPAGDQSLLINQHQEQQQEQPQLVYDADFQDGEVIHDANGSVLAVAPKKKKVKRTKVHTCDICNKSFGDAAKLGLHYKSNHLHDRPYQCDVCDKSFFTKWKLQRHMLSHLEQKPHSCPMCSKSFVERGKLEAHYRTHLGTKPYKCDQCPKAFTVKSQLSIHQRRIHSTDQPFGCLVCGKAFLWKSGLDKHMRKHTREKPYICESCGVKYSNKANLIVHMSKAHNQTYVDK</sequence>
<keyword evidence="6" id="KW-0862">Zinc</keyword>
<dbReference type="SMART" id="SM00355">
    <property type="entry name" value="ZnF_C2H2"/>
    <property type="match status" value="11"/>
</dbReference>
<evidence type="ECO:0000256" key="5">
    <source>
        <dbReference type="ARBA" id="ARBA00022771"/>
    </source>
</evidence>
<keyword evidence="8" id="KW-0238">DNA-binding</keyword>
<protein>
    <recommendedName>
        <fullName evidence="13">C2H2-type domain-containing protein</fullName>
    </recommendedName>
</protein>
<feature type="domain" description="C2H2-type" evidence="13">
    <location>
        <begin position="920"/>
        <end position="947"/>
    </location>
</feature>
<dbReference type="PANTHER" id="PTHR24376:SF235">
    <property type="entry name" value="C2H2-TYPE DOMAIN-CONTAINING PROTEIN"/>
    <property type="match status" value="1"/>
</dbReference>
<evidence type="ECO:0000256" key="8">
    <source>
        <dbReference type="ARBA" id="ARBA00023125"/>
    </source>
</evidence>
<dbReference type="PROSITE" id="PS50157">
    <property type="entry name" value="ZINC_FINGER_C2H2_2"/>
    <property type="match status" value="10"/>
</dbReference>
<feature type="domain" description="C2H2-type" evidence="13">
    <location>
        <begin position="417"/>
        <end position="439"/>
    </location>
</feature>
<dbReference type="Gene3D" id="3.30.160.60">
    <property type="entry name" value="Classic Zinc Finger"/>
    <property type="match status" value="8"/>
</dbReference>
<proteinExistence type="inferred from homology"/>
<dbReference type="PANTHER" id="PTHR24376">
    <property type="entry name" value="ZINC FINGER PROTEIN"/>
    <property type="match status" value="1"/>
</dbReference>
<evidence type="ECO:0000256" key="4">
    <source>
        <dbReference type="ARBA" id="ARBA00022737"/>
    </source>
</evidence>
<evidence type="ECO:0000256" key="9">
    <source>
        <dbReference type="ARBA" id="ARBA00023163"/>
    </source>
</evidence>
<feature type="domain" description="C2H2-type" evidence="13">
    <location>
        <begin position="389"/>
        <end position="416"/>
    </location>
</feature>
<dbReference type="AlphaFoldDB" id="A0A8S3YYG8"/>
<keyword evidence="10" id="KW-0539">Nucleus</keyword>
<dbReference type="InterPro" id="IPR013087">
    <property type="entry name" value="Znf_C2H2_type"/>
</dbReference>
<keyword evidence="4" id="KW-0677">Repeat</keyword>
<keyword evidence="15" id="KW-1185">Reference proteome</keyword>